<dbReference type="AlphaFoldDB" id="A0A562R2M0"/>
<dbReference type="PANTHER" id="PTHR32309">
    <property type="entry name" value="TYROSINE-PROTEIN KINASE"/>
    <property type="match status" value="1"/>
</dbReference>
<comment type="caution">
    <text evidence="4">The sequence shown here is derived from an EMBL/GenBank/DDBJ whole genome shotgun (WGS) entry which is preliminary data.</text>
</comment>
<dbReference type="InterPro" id="IPR050445">
    <property type="entry name" value="Bact_polysacc_biosynth/exp"/>
</dbReference>
<dbReference type="EMBL" id="VLLA01000020">
    <property type="protein sequence ID" value="TWI63297.1"/>
    <property type="molecule type" value="Genomic_DNA"/>
</dbReference>
<dbReference type="Gene3D" id="3.40.50.300">
    <property type="entry name" value="P-loop containing nucleotide triphosphate hydrolases"/>
    <property type="match status" value="1"/>
</dbReference>
<name>A0A562R2M0_9BRAD</name>
<evidence type="ECO:0000313" key="5">
    <source>
        <dbReference type="Proteomes" id="UP000316291"/>
    </source>
</evidence>
<dbReference type="RefSeq" id="WP_158646953.1">
    <property type="nucleotide sequence ID" value="NZ_VLLA01000020.1"/>
</dbReference>
<dbReference type="InterPro" id="IPR027417">
    <property type="entry name" value="P-loop_NTPase"/>
</dbReference>
<feature type="region of interest" description="Disordered" evidence="1">
    <location>
        <begin position="1"/>
        <end position="21"/>
    </location>
</feature>
<evidence type="ECO:0000313" key="4">
    <source>
        <dbReference type="EMBL" id="TWI63297.1"/>
    </source>
</evidence>
<keyword evidence="2" id="KW-0812">Transmembrane</keyword>
<dbReference type="Proteomes" id="UP000316291">
    <property type="component" value="Unassembled WGS sequence"/>
</dbReference>
<reference evidence="4 5" key="1">
    <citation type="journal article" date="2015" name="Stand. Genomic Sci.">
        <title>Genomic Encyclopedia of Bacterial and Archaeal Type Strains, Phase III: the genomes of soil and plant-associated and newly described type strains.</title>
        <authorList>
            <person name="Whitman W.B."/>
            <person name="Woyke T."/>
            <person name="Klenk H.P."/>
            <person name="Zhou Y."/>
            <person name="Lilburn T.G."/>
            <person name="Beck B.J."/>
            <person name="De Vos P."/>
            <person name="Vandamme P."/>
            <person name="Eisen J.A."/>
            <person name="Garrity G."/>
            <person name="Hugenholtz P."/>
            <person name="Kyrpides N.C."/>
        </authorList>
    </citation>
    <scope>NUCLEOTIDE SEQUENCE [LARGE SCALE GENOMIC DNA]</scope>
    <source>
        <strain evidence="4 5">CGMCC 1.10948</strain>
    </source>
</reference>
<keyword evidence="2" id="KW-0472">Membrane</keyword>
<dbReference type="InterPro" id="IPR002586">
    <property type="entry name" value="CobQ/CobB/MinD/ParA_Nub-bd_dom"/>
</dbReference>
<accession>A0A562R2M0</accession>
<evidence type="ECO:0000256" key="2">
    <source>
        <dbReference type="SAM" id="Phobius"/>
    </source>
</evidence>
<dbReference type="Pfam" id="PF01656">
    <property type="entry name" value="CbiA"/>
    <property type="match status" value="1"/>
</dbReference>
<dbReference type="SUPFAM" id="SSF52540">
    <property type="entry name" value="P-loop containing nucleoside triphosphate hydrolases"/>
    <property type="match status" value="1"/>
</dbReference>
<sequence length="534" mass="57543">MLDSTNSRRSVFDAGEDRSAMGEPWRDGVDLRILLTKVRQQKRRMRRSVLVGSIIGLVGGMSYDLVRIPAYSASSELLISNTTLQLSGPDAVVTQVLVENSLIQSAIEMLKASKVLDRVIDRMGVDNIEQVLPKSGSIRRFASWLTSASDRESSRRQAAAALVRYNTSVNRVGASQVISVQGRALNAEDAARLANELAAAFVQEQNDTNAVVTTSAALRERIRVLGPTARIISEAVAPNSRDGPALGIVLGLAAALGGVLGMTIQLALISFGRRVCSAEQLVAATGVECFGYLPRRRRGGTIPRYGGGADLASVLGGSILRRARLAILERSERNPHFVGVTSVGSGEGKTFLARSWARLIAHDGSRVLLVDASPGAAVSAKSVRPAKGKGLHELLRGEANLVDVVQGDSGHNLHFLPSGGAVCSLDMLWLGFVELINGGHDPLYDWIVIDLPPLATPADVRSAGQIVEDFLIVVEWDRTSERQLEQAFRDLGPMRERIRGTVINKAPWSSFDSVTLEQAARRASRPKWNDQSVP</sequence>
<feature type="domain" description="CobQ/CobB/MinD/ParA nucleotide binding" evidence="3">
    <location>
        <begin position="340"/>
        <end position="480"/>
    </location>
</feature>
<protein>
    <submittedName>
        <fullName evidence="4">Subunit length determinant protein</fullName>
    </submittedName>
</protein>
<gene>
    <name evidence="4" type="ORF">IQ16_06356</name>
</gene>
<evidence type="ECO:0000256" key="1">
    <source>
        <dbReference type="SAM" id="MobiDB-lite"/>
    </source>
</evidence>
<keyword evidence="5" id="KW-1185">Reference proteome</keyword>
<organism evidence="4 5">
    <name type="scientific">Bradyrhizobium huanghuaihaiense</name>
    <dbReference type="NCBI Taxonomy" id="990078"/>
    <lineage>
        <taxon>Bacteria</taxon>
        <taxon>Pseudomonadati</taxon>
        <taxon>Pseudomonadota</taxon>
        <taxon>Alphaproteobacteria</taxon>
        <taxon>Hyphomicrobiales</taxon>
        <taxon>Nitrobacteraceae</taxon>
        <taxon>Bradyrhizobium</taxon>
    </lineage>
</organism>
<dbReference type="OrthoDB" id="230260at2"/>
<dbReference type="PANTHER" id="PTHR32309:SF13">
    <property type="entry name" value="FERRIC ENTEROBACTIN TRANSPORT PROTEIN FEPE"/>
    <property type="match status" value="1"/>
</dbReference>
<keyword evidence="2" id="KW-1133">Transmembrane helix</keyword>
<evidence type="ECO:0000259" key="3">
    <source>
        <dbReference type="Pfam" id="PF01656"/>
    </source>
</evidence>
<proteinExistence type="predicted"/>
<feature type="transmembrane region" description="Helical" evidence="2">
    <location>
        <begin position="49"/>
        <end position="66"/>
    </location>
</feature>